<dbReference type="GO" id="GO:0008380">
    <property type="term" value="P:RNA splicing"/>
    <property type="evidence" value="ECO:0007669"/>
    <property type="project" value="TreeGrafter"/>
</dbReference>
<feature type="compositionally biased region" description="Acidic residues" evidence="2">
    <location>
        <begin position="115"/>
        <end position="144"/>
    </location>
</feature>
<accession>A0A6J8CN12</accession>
<evidence type="ECO:0000256" key="1">
    <source>
        <dbReference type="PROSITE-ProRule" id="PRU00176"/>
    </source>
</evidence>
<feature type="compositionally biased region" description="Basic and acidic residues" evidence="2">
    <location>
        <begin position="19"/>
        <end position="36"/>
    </location>
</feature>
<feature type="compositionally biased region" description="Basic and acidic residues" evidence="2">
    <location>
        <begin position="271"/>
        <end position="343"/>
    </location>
</feature>
<feature type="compositionally biased region" description="Basic and acidic residues" evidence="2">
    <location>
        <begin position="415"/>
        <end position="440"/>
    </location>
</feature>
<feature type="compositionally biased region" description="Basic and acidic residues" evidence="2">
    <location>
        <begin position="362"/>
        <end position="397"/>
    </location>
</feature>
<dbReference type="InterPro" id="IPR032552">
    <property type="entry name" value="RSB_motif"/>
</dbReference>
<feature type="region of interest" description="Disordered" evidence="2">
    <location>
        <begin position="412"/>
        <end position="484"/>
    </location>
</feature>
<dbReference type="GO" id="GO:0061574">
    <property type="term" value="C:ASAP complex"/>
    <property type="evidence" value="ECO:0007669"/>
    <property type="project" value="TreeGrafter"/>
</dbReference>
<dbReference type="InterPro" id="IPR052793">
    <property type="entry name" value="EJC-associated_protein"/>
</dbReference>
<feature type="compositionally biased region" description="Basic and acidic residues" evidence="2">
    <location>
        <begin position="447"/>
        <end position="484"/>
    </location>
</feature>
<evidence type="ECO:0000313" key="5">
    <source>
        <dbReference type="Proteomes" id="UP000507470"/>
    </source>
</evidence>
<dbReference type="Pfam" id="PF16294">
    <property type="entry name" value="RSB_motif"/>
    <property type="match status" value="1"/>
</dbReference>
<dbReference type="Proteomes" id="UP000507470">
    <property type="component" value="Unassembled WGS sequence"/>
</dbReference>
<protein>
    <submittedName>
        <fullName evidence="4">ACIN1</fullName>
    </submittedName>
</protein>
<feature type="region of interest" description="Disordered" evidence="2">
    <location>
        <begin position="1"/>
        <end position="63"/>
    </location>
</feature>
<dbReference type="AlphaFoldDB" id="A0A6J8CN12"/>
<organism evidence="4 5">
    <name type="scientific">Mytilus coruscus</name>
    <name type="common">Sea mussel</name>
    <dbReference type="NCBI Taxonomy" id="42192"/>
    <lineage>
        <taxon>Eukaryota</taxon>
        <taxon>Metazoa</taxon>
        <taxon>Spiralia</taxon>
        <taxon>Lophotrochozoa</taxon>
        <taxon>Mollusca</taxon>
        <taxon>Bivalvia</taxon>
        <taxon>Autobranchia</taxon>
        <taxon>Pteriomorphia</taxon>
        <taxon>Mytilida</taxon>
        <taxon>Mytiloidea</taxon>
        <taxon>Mytilidae</taxon>
        <taxon>Mytilinae</taxon>
        <taxon>Mytilus</taxon>
    </lineage>
</organism>
<proteinExistence type="predicted"/>
<feature type="region of interest" description="Disordered" evidence="2">
    <location>
        <begin position="107"/>
        <end position="186"/>
    </location>
</feature>
<dbReference type="PROSITE" id="PS50102">
    <property type="entry name" value="RRM"/>
    <property type="match status" value="1"/>
</dbReference>
<evidence type="ECO:0000313" key="4">
    <source>
        <dbReference type="EMBL" id="CAC5397883.1"/>
    </source>
</evidence>
<dbReference type="PANTHER" id="PTHR46589:SF1">
    <property type="entry name" value="APOPTOTIC CHROMATIN CONDENSATION INDUCER IN THE NUCLEUS"/>
    <property type="match status" value="1"/>
</dbReference>
<evidence type="ECO:0000256" key="2">
    <source>
        <dbReference type="SAM" id="MobiDB-lite"/>
    </source>
</evidence>
<dbReference type="GO" id="GO:0071011">
    <property type="term" value="C:precatalytic spliceosome"/>
    <property type="evidence" value="ECO:0007669"/>
    <property type="project" value="TreeGrafter"/>
</dbReference>
<name>A0A6J8CN12_MYTCO</name>
<dbReference type="InterPro" id="IPR035979">
    <property type="entry name" value="RBD_domain_sf"/>
</dbReference>
<dbReference type="SUPFAM" id="SSF54928">
    <property type="entry name" value="RNA-binding domain, RBD"/>
    <property type="match status" value="1"/>
</dbReference>
<keyword evidence="5" id="KW-1185">Reference proteome</keyword>
<feature type="compositionally biased region" description="Polar residues" evidence="2">
    <location>
        <begin position="172"/>
        <end position="186"/>
    </location>
</feature>
<dbReference type="InterPro" id="IPR000504">
    <property type="entry name" value="RRM_dom"/>
</dbReference>
<feature type="region of interest" description="Disordered" evidence="2">
    <location>
        <begin position="271"/>
        <end position="399"/>
    </location>
</feature>
<dbReference type="InterPro" id="IPR034257">
    <property type="entry name" value="Acinus_RRM"/>
</dbReference>
<dbReference type="GO" id="GO:0003723">
    <property type="term" value="F:RNA binding"/>
    <property type="evidence" value="ECO:0007669"/>
    <property type="project" value="UniProtKB-UniRule"/>
</dbReference>
<reference evidence="4 5" key="1">
    <citation type="submission" date="2020-06" db="EMBL/GenBank/DDBJ databases">
        <authorList>
            <person name="Li R."/>
            <person name="Bekaert M."/>
        </authorList>
    </citation>
    <scope>NUCLEOTIDE SEQUENCE [LARGE SCALE GENOMIC DNA]</scope>
    <source>
        <strain evidence="5">wild</strain>
    </source>
</reference>
<feature type="domain" description="RRM" evidence="3">
    <location>
        <begin position="189"/>
        <end position="266"/>
    </location>
</feature>
<dbReference type="OrthoDB" id="5348404at2759"/>
<dbReference type="CDD" id="cd12432">
    <property type="entry name" value="RRM_ACINU"/>
    <property type="match status" value="1"/>
</dbReference>
<sequence>MESEVSPEKMKKKILSPGIDREEGEKEDDKENVKEKPVRKRKWGSKTGQPTGAKRISSYNISTDSLKGLIPEIKLTEPVLDLGNDDDRISDVEEDKRDVTIRRTVVVKDDQAKEDLEEGEAPDSPEEGEAVEEEKEENDMEVQEDERKVKKAEQVVIRRVSQKKPLIETEEPSQVKSRSPSPARNPVTNIVHLRNLVRPFTLLQLKDLLRRTGKLADDKFWIDSIKSHCYATFETEDQAVETRKALHGKKWPSSNPKILQVDYATPDEIDYHKNEEEAPRLAREKAQKEAKARKEEEKRRKAEREVRLAKKKEEEEAKKKKPPPIREWDRDKIRQSEEREDPQRRRRPSSGSPTKDRRRREKSREKERDKDRPAKKEKTDKKEDEEPPAKLLDDLFKKTKTTPCIYWLPLTEAQAAEKAKQREAERERRLKEREKRKESDPTPPPRRNLDRERRTPPPRGRMDDWPRRRSPERRMLPDMRDRRR</sequence>
<gene>
    <name evidence="4" type="ORF">MCOR_32291</name>
</gene>
<keyword evidence="1" id="KW-0694">RNA-binding</keyword>
<dbReference type="PANTHER" id="PTHR46589">
    <property type="entry name" value="APOPTOTIC CHROMATIN CONDENSATION INDUCER IN THE NUCLEUS"/>
    <property type="match status" value="1"/>
</dbReference>
<dbReference type="Gene3D" id="3.30.70.330">
    <property type="match status" value="1"/>
</dbReference>
<dbReference type="EMBL" id="CACVKT020005775">
    <property type="protein sequence ID" value="CAC5397883.1"/>
    <property type="molecule type" value="Genomic_DNA"/>
</dbReference>
<dbReference type="InterPro" id="IPR012677">
    <property type="entry name" value="Nucleotide-bd_a/b_plait_sf"/>
</dbReference>
<evidence type="ECO:0000259" key="3">
    <source>
        <dbReference type="PROSITE" id="PS50102"/>
    </source>
</evidence>